<dbReference type="Pfam" id="PF01535">
    <property type="entry name" value="PPR"/>
    <property type="match status" value="1"/>
</dbReference>
<name>A0A1Q9EH61_SYMMI</name>
<comment type="caution">
    <text evidence="3">The sequence shown here is derived from an EMBL/GenBank/DDBJ whole genome shotgun (WGS) entry which is preliminary data.</text>
</comment>
<dbReference type="Gene3D" id="1.25.40.10">
    <property type="entry name" value="Tetratricopeptide repeat domain"/>
    <property type="match status" value="3"/>
</dbReference>
<dbReference type="EMBL" id="LSRX01000153">
    <property type="protein sequence ID" value="OLQ06731.1"/>
    <property type="molecule type" value="Genomic_DNA"/>
</dbReference>
<dbReference type="NCBIfam" id="TIGR00756">
    <property type="entry name" value="PPR"/>
    <property type="match status" value="1"/>
</dbReference>
<evidence type="ECO:0000313" key="3">
    <source>
        <dbReference type="EMBL" id="OLQ06731.1"/>
    </source>
</evidence>
<protein>
    <submittedName>
        <fullName evidence="3">Pentatricopeptide repeat-containing protein, chloroplastic</fullName>
    </submittedName>
</protein>
<evidence type="ECO:0000313" key="4">
    <source>
        <dbReference type="Proteomes" id="UP000186817"/>
    </source>
</evidence>
<dbReference type="Pfam" id="PF13041">
    <property type="entry name" value="PPR_2"/>
    <property type="match status" value="1"/>
</dbReference>
<feature type="repeat" description="PPR" evidence="2">
    <location>
        <begin position="79"/>
        <end position="113"/>
    </location>
</feature>
<keyword evidence="4" id="KW-1185">Reference proteome</keyword>
<dbReference type="OrthoDB" id="185373at2759"/>
<dbReference type="PANTHER" id="PTHR47936:SF1">
    <property type="entry name" value="PENTATRICOPEPTIDE REPEAT-CONTAINING PROTEIN GUN1, CHLOROPLASTIC"/>
    <property type="match status" value="1"/>
</dbReference>
<dbReference type="Proteomes" id="UP000186817">
    <property type="component" value="Unassembled WGS sequence"/>
</dbReference>
<organism evidence="3 4">
    <name type="scientific">Symbiodinium microadriaticum</name>
    <name type="common">Dinoflagellate</name>
    <name type="synonym">Zooxanthella microadriatica</name>
    <dbReference type="NCBI Taxonomy" id="2951"/>
    <lineage>
        <taxon>Eukaryota</taxon>
        <taxon>Sar</taxon>
        <taxon>Alveolata</taxon>
        <taxon>Dinophyceae</taxon>
        <taxon>Suessiales</taxon>
        <taxon>Symbiodiniaceae</taxon>
        <taxon>Symbiodinium</taxon>
    </lineage>
</organism>
<dbReference type="InterPro" id="IPR002885">
    <property type="entry name" value="PPR_rpt"/>
</dbReference>
<dbReference type="Pfam" id="PF13812">
    <property type="entry name" value="PPR_3"/>
    <property type="match status" value="1"/>
</dbReference>
<evidence type="ECO:0000256" key="2">
    <source>
        <dbReference type="PROSITE-ProRule" id="PRU00708"/>
    </source>
</evidence>
<feature type="repeat" description="PPR" evidence="2">
    <location>
        <begin position="9"/>
        <end position="43"/>
    </location>
</feature>
<feature type="repeat" description="PPR" evidence="2">
    <location>
        <begin position="44"/>
        <end position="78"/>
    </location>
</feature>
<keyword evidence="1" id="KW-0677">Repeat</keyword>
<reference evidence="3 4" key="1">
    <citation type="submission" date="2016-02" db="EMBL/GenBank/DDBJ databases">
        <title>Genome analysis of coral dinoflagellate symbionts highlights evolutionary adaptations to a symbiotic lifestyle.</title>
        <authorList>
            <person name="Aranda M."/>
            <person name="Li Y."/>
            <person name="Liew Y.J."/>
            <person name="Baumgarten S."/>
            <person name="Simakov O."/>
            <person name="Wilson M."/>
            <person name="Piel J."/>
            <person name="Ashoor H."/>
            <person name="Bougouffa S."/>
            <person name="Bajic V.B."/>
            <person name="Ryu T."/>
            <person name="Ravasi T."/>
            <person name="Bayer T."/>
            <person name="Micklem G."/>
            <person name="Kim H."/>
            <person name="Bhak J."/>
            <person name="Lajeunesse T.C."/>
            <person name="Voolstra C.R."/>
        </authorList>
    </citation>
    <scope>NUCLEOTIDE SEQUENCE [LARGE SCALE GENOMIC DNA]</scope>
    <source>
        <strain evidence="3 4">CCMP2467</strain>
    </source>
</reference>
<dbReference type="AlphaFoldDB" id="A0A1Q9EH61"/>
<dbReference type="PROSITE" id="PS51375">
    <property type="entry name" value="PPR"/>
    <property type="match status" value="3"/>
</dbReference>
<gene>
    <name evidence="3" type="ORF">AK812_SmicGene9931</name>
</gene>
<dbReference type="InterPro" id="IPR011990">
    <property type="entry name" value="TPR-like_helical_dom_sf"/>
</dbReference>
<evidence type="ECO:0000256" key="1">
    <source>
        <dbReference type="ARBA" id="ARBA00022737"/>
    </source>
</evidence>
<accession>A0A1Q9EH61</accession>
<proteinExistence type="predicted"/>
<dbReference type="PANTHER" id="PTHR47936">
    <property type="entry name" value="PPR_LONG DOMAIN-CONTAINING PROTEIN"/>
    <property type="match status" value="1"/>
</dbReference>
<sequence length="436" mass="45937">MQHAEAEPNVFSYSAAISSCEKCGQWPQALHLLAEMQEDEVEPNVYSFSAAISACAVDGQWQNAFLVFWKMVSAGVTPNLITLNAALTSCEKGAEWQLAVSLLSRMLGFGLTPDVISFSAAMSACAKCGEWQATFSLLSDSGAAQLMPDTIMNNAAAGLSQLAKKLDIGNSLSISSPPCHCPAALAILFQMFTALSPNQISFNASISACEKGGHVEDAPNEMRSFRVEAGSTSFNAAISACEKRLAWQQAVQLLSDLLLTGIEANVISYNAAISACEKALQWKIGLELLSAMMVCDAKEWQAALALLLSIAVLEVAPSVISVNAAITACVQALQWQIALHLFAGIVEVPPRTDACAAGVGTPKLYSAPKDMAVGAGTTEQRPTPVSFFEQLDQFVASGGNAVTFAVAVTLAEGAGMTELLCRKGEAAAAQIREEAR</sequence>